<sequence length="126" mass="14227">MALGQGFVMCLEDAVALGVLVPAGTPRSEIAHRLEDNESLRKERAEYVSKESYEQQQVAEKRVDWLKGAIATEMRDRSRYDVRKEAERVLDDFSSGSRHAMTNRILDGSLSVCLERHVSCAPFNKL</sequence>
<dbReference type="InterPro" id="IPR036188">
    <property type="entry name" value="FAD/NAD-bd_sf"/>
</dbReference>
<proteinExistence type="predicted"/>
<comment type="caution">
    <text evidence="1">The sequence shown here is derived from an EMBL/GenBank/DDBJ whole genome shotgun (WGS) entry which is preliminary data.</text>
</comment>
<protein>
    <submittedName>
        <fullName evidence="1">Uncharacterized protein</fullName>
    </submittedName>
</protein>
<dbReference type="EMBL" id="JARKIF010000022">
    <property type="protein sequence ID" value="KAJ7616444.1"/>
    <property type="molecule type" value="Genomic_DNA"/>
</dbReference>
<gene>
    <name evidence="1" type="ORF">FB45DRAFT_1034760</name>
</gene>
<evidence type="ECO:0000313" key="2">
    <source>
        <dbReference type="Proteomes" id="UP001221142"/>
    </source>
</evidence>
<keyword evidence="2" id="KW-1185">Reference proteome</keyword>
<organism evidence="1 2">
    <name type="scientific">Roridomyces roridus</name>
    <dbReference type="NCBI Taxonomy" id="1738132"/>
    <lineage>
        <taxon>Eukaryota</taxon>
        <taxon>Fungi</taxon>
        <taxon>Dikarya</taxon>
        <taxon>Basidiomycota</taxon>
        <taxon>Agaricomycotina</taxon>
        <taxon>Agaricomycetes</taxon>
        <taxon>Agaricomycetidae</taxon>
        <taxon>Agaricales</taxon>
        <taxon>Marasmiineae</taxon>
        <taxon>Mycenaceae</taxon>
        <taxon>Roridomyces</taxon>
    </lineage>
</organism>
<accession>A0AAD7BBE7</accession>
<dbReference type="Gene3D" id="3.50.50.60">
    <property type="entry name" value="FAD/NAD(P)-binding domain"/>
    <property type="match status" value="1"/>
</dbReference>
<dbReference type="Proteomes" id="UP001221142">
    <property type="component" value="Unassembled WGS sequence"/>
</dbReference>
<reference evidence="1" key="1">
    <citation type="submission" date="2023-03" db="EMBL/GenBank/DDBJ databases">
        <title>Massive genome expansion in bonnet fungi (Mycena s.s.) driven by repeated elements and novel gene families across ecological guilds.</title>
        <authorList>
            <consortium name="Lawrence Berkeley National Laboratory"/>
            <person name="Harder C.B."/>
            <person name="Miyauchi S."/>
            <person name="Viragh M."/>
            <person name="Kuo A."/>
            <person name="Thoen E."/>
            <person name="Andreopoulos B."/>
            <person name="Lu D."/>
            <person name="Skrede I."/>
            <person name="Drula E."/>
            <person name="Henrissat B."/>
            <person name="Morin E."/>
            <person name="Kohler A."/>
            <person name="Barry K."/>
            <person name="LaButti K."/>
            <person name="Morin E."/>
            <person name="Salamov A."/>
            <person name="Lipzen A."/>
            <person name="Mereny Z."/>
            <person name="Hegedus B."/>
            <person name="Baldrian P."/>
            <person name="Stursova M."/>
            <person name="Weitz H."/>
            <person name="Taylor A."/>
            <person name="Grigoriev I.V."/>
            <person name="Nagy L.G."/>
            <person name="Martin F."/>
            <person name="Kauserud H."/>
        </authorList>
    </citation>
    <scope>NUCLEOTIDE SEQUENCE</scope>
    <source>
        <strain evidence="1">9284</strain>
    </source>
</reference>
<dbReference type="AlphaFoldDB" id="A0AAD7BBE7"/>
<evidence type="ECO:0000313" key="1">
    <source>
        <dbReference type="EMBL" id="KAJ7616444.1"/>
    </source>
</evidence>
<name>A0AAD7BBE7_9AGAR</name>